<evidence type="ECO:0000256" key="4">
    <source>
        <dbReference type="ARBA" id="ARBA00023125"/>
    </source>
</evidence>
<evidence type="ECO:0000256" key="1">
    <source>
        <dbReference type="ARBA" id="ARBA00010641"/>
    </source>
</evidence>
<dbReference type="NCBIfam" id="TIGR02937">
    <property type="entry name" value="sigma70-ECF"/>
    <property type="match status" value="1"/>
</dbReference>
<dbReference type="SUPFAM" id="SSF88659">
    <property type="entry name" value="Sigma3 and sigma4 domains of RNA polymerase sigma factors"/>
    <property type="match status" value="1"/>
</dbReference>
<dbReference type="STRING" id="1391654.AKJ09_06614"/>
<dbReference type="GO" id="GO:0016987">
    <property type="term" value="F:sigma factor activity"/>
    <property type="evidence" value="ECO:0007669"/>
    <property type="project" value="UniProtKB-KW"/>
</dbReference>
<keyword evidence="2" id="KW-0805">Transcription regulation</keyword>
<dbReference type="InterPro" id="IPR013324">
    <property type="entry name" value="RNA_pol_sigma_r3/r4-like"/>
</dbReference>
<keyword evidence="5" id="KW-0804">Transcription</keyword>
<dbReference type="InterPro" id="IPR039425">
    <property type="entry name" value="RNA_pol_sigma-70-like"/>
</dbReference>
<organism evidence="8 9">
    <name type="scientific">Labilithrix luteola</name>
    <dbReference type="NCBI Taxonomy" id="1391654"/>
    <lineage>
        <taxon>Bacteria</taxon>
        <taxon>Pseudomonadati</taxon>
        <taxon>Myxococcota</taxon>
        <taxon>Polyangia</taxon>
        <taxon>Polyangiales</taxon>
        <taxon>Labilitrichaceae</taxon>
        <taxon>Labilithrix</taxon>
    </lineage>
</organism>
<dbReference type="GO" id="GO:0006352">
    <property type="term" value="P:DNA-templated transcription initiation"/>
    <property type="evidence" value="ECO:0007669"/>
    <property type="project" value="InterPro"/>
</dbReference>
<reference evidence="8 9" key="1">
    <citation type="submission" date="2015-08" db="EMBL/GenBank/DDBJ databases">
        <authorList>
            <person name="Babu N.S."/>
            <person name="Beckwith C.J."/>
            <person name="Beseler K.G."/>
            <person name="Brison A."/>
            <person name="Carone J.V."/>
            <person name="Caskin T.P."/>
            <person name="Diamond M."/>
            <person name="Durham M.E."/>
            <person name="Foxe J.M."/>
            <person name="Go M."/>
            <person name="Henderson B.A."/>
            <person name="Jones I.B."/>
            <person name="McGettigan J.A."/>
            <person name="Micheletti S.J."/>
            <person name="Nasrallah M.E."/>
            <person name="Ortiz D."/>
            <person name="Piller C.R."/>
            <person name="Privatt S.R."/>
            <person name="Schneider S.L."/>
            <person name="Sharp S."/>
            <person name="Smith T.C."/>
            <person name="Stanton J.D."/>
            <person name="Ullery H.E."/>
            <person name="Wilson R.J."/>
            <person name="Serrano M.G."/>
            <person name="Buck G."/>
            <person name="Lee V."/>
            <person name="Wang Y."/>
            <person name="Carvalho R."/>
            <person name="Voegtly L."/>
            <person name="Shi R."/>
            <person name="Duckworth R."/>
            <person name="Johnson A."/>
            <person name="Loviza R."/>
            <person name="Walstead R."/>
            <person name="Shah Z."/>
            <person name="Kiflezghi M."/>
            <person name="Wade K."/>
            <person name="Ball S.L."/>
            <person name="Bradley K.W."/>
            <person name="Asai D.J."/>
            <person name="Bowman C.A."/>
            <person name="Russell D.A."/>
            <person name="Pope W.H."/>
            <person name="Jacobs-Sera D."/>
            <person name="Hendrix R.W."/>
            <person name="Hatfull G.F."/>
        </authorList>
    </citation>
    <scope>NUCLEOTIDE SEQUENCE [LARGE SCALE GENOMIC DNA]</scope>
    <source>
        <strain evidence="8 9">DSM 27648</strain>
    </source>
</reference>
<dbReference type="OrthoDB" id="5513261at2"/>
<dbReference type="GO" id="GO:0003677">
    <property type="term" value="F:DNA binding"/>
    <property type="evidence" value="ECO:0007669"/>
    <property type="project" value="UniProtKB-KW"/>
</dbReference>
<dbReference type="Pfam" id="PF04542">
    <property type="entry name" value="Sigma70_r2"/>
    <property type="match status" value="1"/>
</dbReference>
<dbReference type="KEGG" id="llu:AKJ09_06614"/>
<dbReference type="InterPro" id="IPR014284">
    <property type="entry name" value="RNA_pol_sigma-70_dom"/>
</dbReference>
<dbReference type="InterPro" id="IPR036388">
    <property type="entry name" value="WH-like_DNA-bd_sf"/>
</dbReference>
<evidence type="ECO:0000256" key="5">
    <source>
        <dbReference type="ARBA" id="ARBA00023163"/>
    </source>
</evidence>
<keyword evidence="4" id="KW-0238">DNA-binding</keyword>
<dbReference type="Pfam" id="PF08281">
    <property type="entry name" value="Sigma70_r4_2"/>
    <property type="match status" value="1"/>
</dbReference>
<protein>
    <submittedName>
        <fullName evidence="8">RNA polymerase sigma factor RpoE</fullName>
    </submittedName>
</protein>
<accession>A0A0K1Q2B1</accession>
<evidence type="ECO:0000313" key="8">
    <source>
        <dbReference type="EMBL" id="AKU99950.1"/>
    </source>
</evidence>
<keyword evidence="9" id="KW-1185">Reference proteome</keyword>
<dbReference type="SUPFAM" id="SSF88946">
    <property type="entry name" value="Sigma2 domain of RNA polymerase sigma factors"/>
    <property type="match status" value="1"/>
</dbReference>
<gene>
    <name evidence="8" type="ORF">AKJ09_06614</name>
</gene>
<evidence type="ECO:0000256" key="3">
    <source>
        <dbReference type="ARBA" id="ARBA00023082"/>
    </source>
</evidence>
<dbReference type="Gene3D" id="1.10.1740.10">
    <property type="match status" value="1"/>
</dbReference>
<feature type="domain" description="RNA polymerase sigma factor 70 region 4 type 2" evidence="7">
    <location>
        <begin position="121"/>
        <end position="173"/>
    </location>
</feature>
<sequence>MTAVADPRAAAHEERPASAISFDEVYRSELSYVLHSLRRLGVSDAELEDVAHDVFVSIHRHLGEFDRTRPLRPWVFAFVYRIARDHRRLARHQKEVGGSEEQAAALAPMPDEALDDERLRRILVEALDSLDIEKRRLIVMHDIDGTPVTEIAKVLDVPLNTAYSRLRLARAALEKALENARSKP</sequence>
<evidence type="ECO:0000256" key="2">
    <source>
        <dbReference type="ARBA" id="ARBA00023015"/>
    </source>
</evidence>
<dbReference type="Proteomes" id="UP000064967">
    <property type="component" value="Chromosome"/>
</dbReference>
<dbReference type="InterPro" id="IPR013249">
    <property type="entry name" value="RNA_pol_sigma70_r4_t2"/>
</dbReference>
<dbReference type="PANTHER" id="PTHR43133">
    <property type="entry name" value="RNA POLYMERASE ECF-TYPE SIGMA FACTO"/>
    <property type="match status" value="1"/>
</dbReference>
<evidence type="ECO:0000259" key="7">
    <source>
        <dbReference type="Pfam" id="PF08281"/>
    </source>
</evidence>
<dbReference type="InterPro" id="IPR013325">
    <property type="entry name" value="RNA_pol_sigma_r2"/>
</dbReference>
<dbReference type="InterPro" id="IPR007627">
    <property type="entry name" value="RNA_pol_sigma70_r2"/>
</dbReference>
<proteinExistence type="inferred from homology"/>
<dbReference type="AlphaFoldDB" id="A0A0K1Q2B1"/>
<name>A0A0K1Q2B1_9BACT</name>
<comment type="similarity">
    <text evidence="1">Belongs to the sigma-70 factor family. ECF subfamily.</text>
</comment>
<feature type="domain" description="RNA polymerase sigma-70 region 2" evidence="6">
    <location>
        <begin position="26"/>
        <end position="90"/>
    </location>
</feature>
<dbReference type="EMBL" id="CP012333">
    <property type="protein sequence ID" value="AKU99950.1"/>
    <property type="molecule type" value="Genomic_DNA"/>
</dbReference>
<keyword evidence="3" id="KW-0731">Sigma factor</keyword>
<dbReference type="Gene3D" id="1.10.10.10">
    <property type="entry name" value="Winged helix-like DNA-binding domain superfamily/Winged helix DNA-binding domain"/>
    <property type="match status" value="1"/>
</dbReference>
<dbReference type="RefSeq" id="WP_146651327.1">
    <property type="nucleotide sequence ID" value="NZ_CP012333.1"/>
</dbReference>
<dbReference type="PANTHER" id="PTHR43133:SF8">
    <property type="entry name" value="RNA POLYMERASE SIGMA FACTOR HI_1459-RELATED"/>
    <property type="match status" value="1"/>
</dbReference>
<evidence type="ECO:0000313" key="9">
    <source>
        <dbReference type="Proteomes" id="UP000064967"/>
    </source>
</evidence>
<evidence type="ECO:0000259" key="6">
    <source>
        <dbReference type="Pfam" id="PF04542"/>
    </source>
</evidence>